<evidence type="ECO:0000313" key="12">
    <source>
        <dbReference type="Proteomes" id="UP000017836"/>
    </source>
</evidence>
<proteinExistence type="inferred from homology"/>
<evidence type="ECO:0000256" key="7">
    <source>
        <dbReference type="ARBA" id="ARBA00034457"/>
    </source>
</evidence>
<dbReference type="InterPro" id="IPR036312">
    <property type="entry name" value="Bifun_inhib/LTP/seed_sf"/>
</dbReference>
<keyword evidence="3" id="KW-0964">Secreted</keyword>
<evidence type="ECO:0000256" key="5">
    <source>
        <dbReference type="ARBA" id="ARBA00023279"/>
    </source>
</evidence>
<keyword evidence="4 9" id="KW-0732">Signal</keyword>
<comment type="function">
    <text evidence="7">Involved in the regulation of gamete interactions during the double fertilization and to prevent multiple-pollen tube attraction; mediates the redistribution of the gamete fusogen HAP2/GCS1 to the cell surface after secretion upon sperm arrival.</text>
</comment>
<dbReference type="HOGENOM" id="CLU_2052791_0_0_1"/>
<keyword evidence="12" id="KW-1185">Reference proteome</keyword>
<evidence type="ECO:0000256" key="2">
    <source>
        <dbReference type="ARBA" id="ARBA00004613"/>
    </source>
</evidence>
<reference evidence="12" key="1">
    <citation type="journal article" date="2013" name="Science">
        <title>The Amborella genome and the evolution of flowering plants.</title>
        <authorList>
            <consortium name="Amborella Genome Project"/>
        </authorList>
    </citation>
    <scope>NUCLEOTIDE SEQUENCE [LARGE SCALE GENOMIC DNA]</scope>
</reference>
<evidence type="ECO:0000259" key="10">
    <source>
        <dbReference type="Pfam" id="PF05617"/>
    </source>
</evidence>
<comment type="subcellular location">
    <subcellularLocation>
        <location evidence="1">Cytoplasmic vesicle</location>
    </subcellularLocation>
    <subcellularLocation>
        <location evidence="2">Secreted</location>
    </subcellularLocation>
</comment>
<evidence type="ECO:0000313" key="11">
    <source>
        <dbReference type="EMBL" id="ERN18889.1"/>
    </source>
</evidence>
<feature type="domain" description="Prolamin-like" evidence="10">
    <location>
        <begin position="34"/>
        <end position="97"/>
    </location>
</feature>
<dbReference type="GO" id="GO:2000008">
    <property type="term" value="P:regulation of protein localization to cell surface"/>
    <property type="evidence" value="ECO:0000318"/>
    <property type="project" value="GO_Central"/>
</dbReference>
<dbReference type="GO" id="GO:0009567">
    <property type="term" value="P:double fertilization forming a zygote and endosperm"/>
    <property type="evidence" value="ECO:0000318"/>
    <property type="project" value="GO_Central"/>
</dbReference>
<dbReference type="PANTHER" id="PTHR35293:SF10">
    <property type="entry name" value="EGG CELL-SECRETED PROTEIN 1.2-RELATED"/>
    <property type="match status" value="1"/>
</dbReference>
<evidence type="ECO:0000256" key="8">
    <source>
        <dbReference type="ARBA" id="ARBA00034484"/>
    </source>
</evidence>
<keyword evidence="5" id="KW-0278">Fertilization</keyword>
<dbReference type="InterPro" id="IPR044711">
    <property type="entry name" value="EC11-15"/>
</dbReference>
<dbReference type="AlphaFoldDB" id="U5D8T1"/>
<gene>
    <name evidence="11" type="ORF">AMTR_s00067p00156690</name>
</gene>
<dbReference type="PANTHER" id="PTHR35293">
    <property type="entry name" value="EGG CELL-SECRETED PROTEIN 1.5"/>
    <property type="match status" value="1"/>
</dbReference>
<feature type="chain" id="PRO_5004659016" description="Prolamin-like domain-containing protein" evidence="9">
    <location>
        <begin position="25"/>
        <end position="112"/>
    </location>
</feature>
<evidence type="ECO:0000256" key="1">
    <source>
        <dbReference type="ARBA" id="ARBA00004541"/>
    </source>
</evidence>
<feature type="signal peptide" evidence="9">
    <location>
        <begin position="1"/>
        <end position="24"/>
    </location>
</feature>
<sequence length="112" mass="12035">MGLYMKLATLLMIIVASVFATGHAQETEQKTFTECWAAVTDIAGCWQEVYTFLLTGRNYPGPSCCKAILNVGVDCWANIWIPGGVNPALLSQLNSFCSLGLPSPGVPLPKVN</sequence>
<dbReference type="OrthoDB" id="1862203at2759"/>
<dbReference type="Proteomes" id="UP000017836">
    <property type="component" value="Unassembled WGS sequence"/>
</dbReference>
<dbReference type="Pfam" id="PF05617">
    <property type="entry name" value="Prolamin_like"/>
    <property type="match status" value="1"/>
</dbReference>
<evidence type="ECO:0000256" key="4">
    <source>
        <dbReference type="ARBA" id="ARBA00022729"/>
    </source>
</evidence>
<name>U5D8T1_AMBTC</name>
<dbReference type="InterPro" id="IPR008502">
    <property type="entry name" value="Prolamin-like"/>
</dbReference>
<dbReference type="EMBL" id="KI392078">
    <property type="protein sequence ID" value="ERN18889.1"/>
    <property type="molecule type" value="Genomic_DNA"/>
</dbReference>
<protein>
    <recommendedName>
        <fullName evidence="10">Prolamin-like domain-containing protein</fullName>
    </recommendedName>
</protein>
<evidence type="ECO:0000256" key="3">
    <source>
        <dbReference type="ARBA" id="ARBA00022525"/>
    </source>
</evidence>
<comment type="similarity">
    <text evidence="8">Belongs to the plant egg cell-secreted peptide family.</text>
</comment>
<dbReference type="KEGG" id="atr:18447259"/>
<dbReference type="GO" id="GO:0031410">
    <property type="term" value="C:cytoplasmic vesicle"/>
    <property type="evidence" value="ECO:0007669"/>
    <property type="project" value="UniProtKB-SubCell"/>
</dbReference>
<organism evidence="11 12">
    <name type="scientific">Amborella trichopoda</name>
    <dbReference type="NCBI Taxonomy" id="13333"/>
    <lineage>
        <taxon>Eukaryota</taxon>
        <taxon>Viridiplantae</taxon>
        <taxon>Streptophyta</taxon>
        <taxon>Embryophyta</taxon>
        <taxon>Tracheophyta</taxon>
        <taxon>Spermatophyta</taxon>
        <taxon>Magnoliopsida</taxon>
        <taxon>Amborellales</taxon>
        <taxon>Amborellaceae</taxon>
        <taxon>Amborella</taxon>
    </lineage>
</organism>
<dbReference type="OMA" id="TANEPAW"/>
<accession>U5D8T1</accession>
<dbReference type="GO" id="GO:0005576">
    <property type="term" value="C:extracellular region"/>
    <property type="evidence" value="ECO:0000318"/>
    <property type="project" value="GO_Central"/>
</dbReference>
<dbReference type="Gramene" id="ERN18889">
    <property type="protein sequence ID" value="ERN18889"/>
    <property type="gene ID" value="AMTR_s00067p00156690"/>
</dbReference>
<dbReference type="GO" id="GO:0080155">
    <property type="term" value="P:regulation of double fertilization forming a zygote and endosperm"/>
    <property type="evidence" value="ECO:0000318"/>
    <property type="project" value="GO_Central"/>
</dbReference>
<dbReference type="SUPFAM" id="SSF47699">
    <property type="entry name" value="Bifunctional inhibitor/lipid-transfer protein/seed storage 2S albumin"/>
    <property type="match status" value="1"/>
</dbReference>
<keyword evidence="6" id="KW-0968">Cytoplasmic vesicle</keyword>
<evidence type="ECO:0000256" key="9">
    <source>
        <dbReference type="SAM" id="SignalP"/>
    </source>
</evidence>
<dbReference type="GO" id="GO:0031982">
    <property type="term" value="C:vesicle"/>
    <property type="evidence" value="ECO:0000318"/>
    <property type="project" value="GO_Central"/>
</dbReference>
<evidence type="ECO:0000256" key="6">
    <source>
        <dbReference type="ARBA" id="ARBA00023329"/>
    </source>
</evidence>